<feature type="transmembrane region" description="Helical" evidence="6">
    <location>
        <begin position="122"/>
        <end position="142"/>
    </location>
</feature>
<feature type="transmembrane region" description="Helical" evidence="6">
    <location>
        <begin position="192"/>
        <end position="212"/>
    </location>
</feature>
<feature type="transmembrane region" description="Helical" evidence="6">
    <location>
        <begin position="31"/>
        <end position="53"/>
    </location>
</feature>
<feature type="transmembrane region" description="Helical" evidence="6">
    <location>
        <begin position="5"/>
        <end position="25"/>
    </location>
</feature>
<sequence length="312" mass="34208">MKRGIVYAGMAGAVWGLVFLVPKLLPEFSPLLLSCGRFIVYGAVSLLLLLPHARRLLGQLTRRDVLTLVKFALLGNLVYYMLLAASIQWVGIAAASLIVGVLPLSITWLGRRDAGAVPLARLAWPLLLVLGGVLCINLEALFGGTSQQPLGDKVLGVLCGLGALLCWSWFAIENARYLKHSQFDSGEWSTLWGVTTGVLGLMIWGMAHVLSLDAVTVEVSDQRWQMFWMVNLACAVLGSWFGNRMWNASSRRLPLTLSGQLIVFETVFALFYGFVYLQRWPTLTEAVAVVLLLGGVSWAVRRHAPARTMLAP</sequence>
<dbReference type="Proteomes" id="UP000658390">
    <property type="component" value="Unassembled WGS sequence"/>
</dbReference>
<evidence type="ECO:0000256" key="3">
    <source>
        <dbReference type="ARBA" id="ARBA00022692"/>
    </source>
</evidence>
<dbReference type="Proteomes" id="UP000182058">
    <property type="component" value="Chromosome I"/>
</dbReference>
<keyword evidence="4 6" id="KW-1133">Transmembrane helix</keyword>
<evidence type="ECO:0000256" key="5">
    <source>
        <dbReference type="ARBA" id="ARBA00023136"/>
    </source>
</evidence>
<evidence type="ECO:0000313" key="10">
    <source>
        <dbReference type="Proteomes" id="UP000182058"/>
    </source>
</evidence>
<reference evidence="8" key="2">
    <citation type="submission" date="2020-12" db="EMBL/GenBank/DDBJ databases">
        <title>Antibiotic resistance and phylogeny of Pseudomonas spp. isolated over three decades from chicken meat in the Norwegian food chain.</title>
        <authorList>
            <person name="Moen B."/>
        </authorList>
    </citation>
    <scope>NUCLEOTIDE SEQUENCE</scope>
    <source>
        <strain evidence="8">MF6762</strain>
    </source>
</reference>
<dbReference type="GeneID" id="96621183"/>
<feature type="transmembrane region" description="Helical" evidence="6">
    <location>
        <begin position="89"/>
        <end position="110"/>
    </location>
</feature>
<dbReference type="Pfam" id="PF00892">
    <property type="entry name" value="EamA"/>
    <property type="match status" value="2"/>
</dbReference>
<feature type="domain" description="EamA" evidence="7">
    <location>
        <begin position="3"/>
        <end position="137"/>
    </location>
</feature>
<comment type="similarity">
    <text evidence="2">Belongs to the EamA transporter family.</text>
</comment>
<dbReference type="InterPro" id="IPR050638">
    <property type="entry name" value="AA-Vitamin_Transporters"/>
</dbReference>
<comment type="subcellular location">
    <subcellularLocation>
        <location evidence="1">Membrane</location>
        <topology evidence="1">Multi-pass membrane protein</topology>
    </subcellularLocation>
</comment>
<dbReference type="InterPro" id="IPR037185">
    <property type="entry name" value="EmrE-like"/>
</dbReference>
<protein>
    <submittedName>
        <fullName evidence="8">DMT family transporter</fullName>
    </submittedName>
    <submittedName>
        <fullName evidence="9">Permease of the drug/metabolite transporter (DMT) superfamily</fullName>
    </submittedName>
</protein>
<evidence type="ECO:0000256" key="2">
    <source>
        <dbReference type="ARBA" id="ARBA00007362"/>
    </source>
</evidence>
<feature type="domain" description="EamA" evidence="7">
    <location>
        <begin position="155"/>
        <end position="298"/>
    </location>
</feature>
<dbReference type="SUPFAM" id="SSF103481">
    <property type="entry name" value="Multidrug resistance efflux transporter EmrE"/>
    <property type="match status" value="1"/>
</dbReference>
<proteinExistence type="inferred from homology"/>
<dbReference type="OrthoDB" id="7216522at2"/>
<keyword evidence="3 6" id="KW-0812">Transmembrane</keyword>
<dbReference type="InterPro" id="IPR000620">
    <property type="entry name" value="EamA_dom"/>
</dbReference>
<keyword evidence="5 6" id="KW-0472">Membrane</keyword>
<name>A0A8I1FSQ5_9PSED</name>
<gene>
    <name evidence="8" type="ORF">JFT45_16060</name>
    <name evidence="9" type="ORF">SAMN04490201_3611</name>
</gene>
<accession>A0A8I1FSQ5</accession>
<dbReference type="GO" id="GO:0016020">
    <property type="term" value="C:membrane"/>
    <property type="evidence" value="ECO:0007669"/>
    <property type="project" value="UniProtKB-SubCell"/>
</dbReference>
<dbReference type="EMBL" id="JAEKCZ010000014">
    <property type="protein sequence ID" value="MBJ2258023.1"/>
    <property type="molecule type" value="Genomic_DNA"/>
</dbReference>
<feature type="transmembrane region" description="Helical" evidence="6">
    <location>
        <begin position="65"/>
        <end position="83"/>
    </location>
</feature>
<feature type="transmembrane region" description="Helical" evidence="6">
    <location>
        <begin position="224"/>
        <end position="241"/>
    </location>
</feature>
<evidence type="ECO:0000313" key="11">
    <source>
        <dbReference type="Proteomes" id="UP000658390"/>
    </source>
</evidence>
<organism evidence="8 11">
    <name type="scientific">Pseudomonas psychrophila</name>
    <dbReference type="NCBI Taxonomy" id="122355"/>
    <lineage>
        <taxon>Bacteria</taxon>
        <taxon>Pseudomonadati</taxon>
        <taxon>Pseudomonadota</taxon>
        <taxon>Gammaproteobacteria</taxon>
        <taxon>Pseudomonadales</taxon>
        <taxon>Pseudomonadaceae</taxon>
        <taxon>Pseudomonas</taxon>
    </lineage>
</organism>
<evidence type="ECO:0000256" key="6">
    <source>
        <dbReference type="SAM" id="Phobius"/>
    </source>
</evidence>
<evidence type="ECO:0000259" key="7">
    <source>
        <dbReference type="Pfam" id="PF00892"/>
    </source>
</evidence>
<reference evidence="9 10" key="1">
    <citation type="submission" date="2016-10" db="EMBL/GenBank/DDBJ databases">
        <authorList>
            <person name="Varghese N."/>
            <person name="Submissions S."/>
        </authorList>
    </citation>
    <scope>NUCLEOTIDE SEQUENCE [LARGE SCALE GENOMIC DNA]</scope>
    <source>
        <strain evidence="9 10">BS3667</strain>
    </source>
</reference>
<evidence type="ECO:0000313" key="9">
    <source>
        <dbReference type="EMBL" id="SDU66586.1"/>
    </source>
</evidence>
<dbReference type="RefSeq" id="WP_048351665.1">
    <property type="nucleotide sequence ID" value="NZ_CP049044.1"/>
</dbReference>
<dbReference type="PANTHER" id="PTHR32322:SF2">
    <property type="entry name" value="EAMA DOMAIN-CONTAINING PROTEIN"/>
    <property type="match status" value="1"/>
</dbReference>
<feature type="transmembrane region" description="Helical" evidence="6">
    <location>
        <begin position="280"/>
        <end position="300"/>
    </location>
</feature>
<dbReference type="PANTHER" id="PTHR32322">
    <property type="entry name" value="INNER MEMBRANE TRANSPORTER"/>
    <property type="match status" value="1"/>
</dbReference>
<evidence type="ECO:0000313" key="8">
    <source>
        <dbReference type="EMBL" id="MBJ2258023.1"/>
    </source>
</evidence>
<dbReference type="AlphaFoldDB" id="A0A8I1FSQ5"/>
<feature type="transmembrane region" description="Helical" evidence="6">
    <location>
        <begin position="154"/>
        <end position="172"/>
    </location>
</feature>
<evidence type="ECO:0000256" key="4">
    <source>
        <dbReference type="ARBA" id="ARBA00022989"/>
    </source>
</evidence>
<dbReference type="EMBL" id="LT629795">
    <property type="protein sequence ID" value="SDU66586.1"/>
    <property type="molecule type" value="Genomic_DNA"/>
</dbReference>
<evidence type="ECO:0000256" key="1">
    <source>
        <dbReference type="ARBA" id="ARBA00004141"/>
    </source>
</evidence>
<feature type="transmembrane region" description="Helical" evidence="6">
    <location>
        <begin position="253"/>
        <end position="274"/>
    </location>
</feature>
<keyword evidence="10" id="KW-1185">Reference proteome</keyword>